<comment type="caution">
    <text evidence="3">The sequence shown here is derived from an EMBL/GenBank/DDBJ whole genome shotgun (WGS) entry which is preliminary data.</text>
</comment>
<dbReference type="AlphaFoldDB" id="A0AAP0R0X7"/>
<reference evidence="3 4" key="1">
    <citation type="submission" date="2024-05" db="EMBL/GenBank/DDBJ databases">
        <title>Haplotype-resolved chromosome-level genome assembly of Huyou (Citrus changshanensis).</title>
        <authorList>
            <person name="Miao C."/>
            <person name="Chen W."/>
            <person name="Wu Y."/>
            <person name="Wang L."/>
            <person name="Zhao S."/>
            <person name="Grierson D."/>
            <person name="Xu C."/>
            <person name="Chen K."/>
        </authorList>
    </citation>
    <scope>NUCLEOTIDE SEQUENCE [LARGE SCALE GENOMIC DNA]</scope>
    <source>
        <strain evidence="3">01-14</strain>
        <tissue evidence="3">Leaf</tissue>
    </source>
</reference>
<dbReference type="EMBL" id="JBCGBO010000001">
    <property type="protein sequence ID" value="KAK9229063.1"/>
    <property type="molecule type" value="Genomic_DNA"/>
</dbReference>
<dbReference type="InterPro" id="IPR001810">
    <property type="entry name" value="F-box_dom"/>
</dbReference>
<keyword evidence="1" id="KW-1133">Transmembrane helix</keyword>
<accession>A0AAP0R0X7</accession>
<name>A0AAP0R0X7_9ROSI</name>
<dbReference type="Proteomes" id="UP001428341">
    <property type="component" value="Unassembled WGS sequence"/>
</dbReference>
<dbReference type="Gene3D" id="1.20.1280.50">
    <property type="match status" value="1"/>
</dbReference>
<evidence type="ECO:0000313" key="3">
    <source>
        <dbReference type="EMBL" id="KAK9229063.1"/>
    </source>
</evidence>
<evidence type="ECO:0000256" key="1">
    <source>
        <dbReference type="SAM" id="Phobius"/>
    </source>
</evidence>
<dbReference type="SUPFAM" id="SSF81383">
    <property type="entry name" value="F-box domain"/>
    <property type="match status" value="1"/>
</dbReference>
<dbReference type="InterPro" id="IPR036047">
    <property type="entry name" value="F-box-like_dom_sf"/>
</dbReference>
<dbReference type="PROSITE" id="PS50181">
    <property type="entry name" value="FBOX"/>
    <property type="match status" value="1"/>
</dbReference>
<evidence type="ECO:0000259" key="2">
    <source>
        <dbReference type="PROSITE" id="PS50181"/>
    </source>
</evidence>
<dbReference type="PANTHER" id="PTHR32212">
    <property type="entry name" value="CYCLIN-LIKE F-BOX"/>
    <property type="match status" value="1"/>
</dbReference>
<keyword evidence="4" id="KW-1185">Reference proteome</keyword>
<feature type="transmembrane region" description="Helical" evidence="1">
    <location>
        <begin position="66"/>
        <end position="89"/>
    </location>
</feature>
<evidence type="ECO:0000313" key="4">
    <source>
        <dbReference type="Proteomes" id="UP001428341"/>
    </source>
</evidence>
<gene>
    <name evidence="3" type="ORF">WN944_022020</name>
</gene>
<dbReference type="PANTHER" id="PTHR32212:SF461">
    <property type="entry name" value="F-BOX DOMAIN-CONTAINING PROTEIN"/>
    <property type="match status" value="1"/>
</dbReference>
<organism evidence="3 4">
    <name type="scientific">Citrus x changshan-huyou</name>
    <dbReference type="NCBI Taxonomy" id="2935761"/>
    <lineage>
        <taxon>Eukaryota</taxon>
        <taxon>Viridiplantae</taxon>
        <taxon>Streptophyta</taxon>
        <taxon>Embryophyta</taxon>
        <taxon>Tracheophyta</taxon>
        <taxon>Spermatophyta</taxon>
        <taxon>Magnoliopsida</taxon>
        <taxon>eudicotyledons</taxon>
        <taxon>Gunneridae</taxon>
        <taxon>Pentapetalae</taxon>
        <taxon>rosids</taxon>
        <taxon>malvids</taxon>
        <taxon>Sapindales</taxon>
        <taxon>Rutaceae</taxon>
        <taxon>Aurantioideae</taxon>
        <taxon>Citrus</taxon>
    </lineage>
</organism>
<protein>
    <recommendedName>
        <fullName evidence="2">F-box domain-containing protein</fullName>
    </recommendedName>
</protein>
<keyword evidence="1" id="KW-0472">Membrane</keyword>
<keyword evidence="1" id="KW-0812">Transmembrane</keyword>
<sequence>MESNVIADSKVVGGITDGMDRISDLPPFIIHHIMSYLNPEDIAKTSVLSKRWQFCKLKFRMQKFRILLSLAGLGEYSSILGGWICSAVQNGVQD</sequence>
<dbReference type="Pfam" id="PF00646">
    <property type="entry name" value="F-box"/>
    <property type="match status" value="1"/>
</dbReference>
<feature type="domain" description="F-box" evidence="2">
    <location>
        <begin position="19"/>
        <end position="67"/>
    </location>
</feature>
<proteinExistence type="predicted"/>